<feature type="active site" description="Charge relay system" evidence="1">
    <location>
        <position position="223"/>
    </location>
</feature>
<dbReference type="GO" id="GO:0052689">
    <property type="term" value="F:carboxylic ester hydrolase activity"/>
    <property type="evidence" value="ECO:0007669"/>
    <property type="project" value="InterPro"/>
</dbReference>
<reference evidence="4 5" key="1">
    <citation type="submission" date="2016-11" db="EMBL/GenBank/DDBJ databases">
        <title>Comparative genomics of Acidibacillus ferroxidans species.</title>
        <authorList>
            <person name="Oliveira G."/>
            <person name="Nunes G."/>
            <person name="Oliveira R."/>
            <person name="Araujo F."/>
            <person name="Salim A."/>
            <person name="Scholte L."/>
            <person name="Morais D."/>
            <person name="Nancucheo I."/>
            <person name="Johnson D.B."/>
            <person name="Grail B."/>
            <person name="Bittencourt J."/>
            <person name="Valadares R."/>
        </authorList>
    </citation>
    <scope>NUCLEOTIDE SEQUENCE [LARGE SCALE GENOMIC DNA]</scope>
    <source>
        <strain evidence="4 5">Y002</strain>
    </source>
</reference>
<dbReference type="InterPro" id="IPR051044">
    <property type="entry name" value="MAG_DAG_Lipase"/>
</dbReference>
<dbReference type="PIRSF" id="PIRSF017388">
    <property type="entry name" value="Esterase_lipase"/>
    <property type="match status" value="1"/>
</dbReference>
<feature type="active site" description="Nucleophile" evidence="1">
    <location>
        <position position="94"/>
    </location>
</feature>
<dbReference type="Pfam" id="PF12146">
    <property type="entry name" value="Hydrolase_4"/>
    <property type="match status" value="1"/>
</dbReference>
<dbReference type="OrthoDB" id="9800213at2"/>
<evidence type="ECO:0000313" key="5">
    <source>
        <dbReference type="Proteomes" id="UP000245380"/>
    </source>
</evidence>
<dbReference type="SUPFAM" id="SSF53474">
    <property type="entry name" value="alpha/beta-Hydrolases"/>
    <property type="match status" value="1"/>
</dbReference>
<accession>A0A2U3D9B8</accession>
<organism evidence="4 5">
    <name type="scientific">Sulfoacidibacillus thermotolerans</name>
    <name type="common">Acidibacillus sulfuroxidans</name>
    <dbReference type="NCBI Taxonomy" id="1765684"/>
    <lineage>
        <taxon>Bacteria</taxon>
        <taxon>Bacillati</taxon>
        <taxon>Bacillota</taxon>
        <taxon>Bacilli</taxon>
        <taxon>Bacillales</taxon>
        <taxon>Alicyclobacillaceae</taxon>
        <taxon>Sulfoacidibacillus</taxon>
    </lineage>
</organism>
<evidence type="ECO:0000313" key="4">
    <source>
        <dbReference type="EMBL" id="PWI57871.1"/>
    </source>
</evidence>
<gene>
    <name evidence="4" type="ORF">BM613_06750</name>
</gene>
<feature type="active site" description="Charge relay system" evidence="1">
    <location>
        <position position="193"/>
    </location>
</feature>
<dbReference type="PANTHER" id="PTHR11614">
    <property type="entry name" value="PHOSPHOLIPASE-RELATED"/>
    <property type="match status" value="1"/>
</dbReference>
<dbReference type="InterPro" id="IPR029058">
    <property type="entry name" value="AB_hydrolase_fold"/>
</dbReference>
<evidence type="ECO:0000256" key="2">
    <source>
        <dbReference type="PIRSR" id="PIRSR017388-2"/>
    </source>
</evidence>
<comment type="caution">
    <text evidence="4">The sequence shown here is derived from an EMBL/GenBank/DDBJ whole genome shotgun (WGS) entry which is preliminary data.</text>
</comment>
<protein>
    <recommendedName>
        <fullName evidence="3">Serine aminopeptidase S33 domain-containing protein</fullName>
    </recommendedName>
</protein>
<feature type="binding site" evidence="2">
    <location>
        <position position="95"/>
    </location>
    <ligand>
        <name>substrate</name>
    </ligand>
</feature>
<keyword evidence="5" id="KW-1185">Reference proteome</keyword>
<sequence>MQTRERNRQAFSSKGGSTGILMIHGFTGSPGELRPFAEHLAKLGYRVEVPILAGHCTTVHKMNETTYQDWVQSAYDAYHLLAMQTERVVCIGHSMGGLIAFYLANRYHIAGIVSMCTPVFLSHYGARLAPFISWLYPVHRTASSRNEELLQYLGGYDETPVRALKSLNRFIRVVRDELHEIHVPVLVQQAKKDLTVRPESAQYIYDHIRSKHKELKWYEHSGHMLPIDTDRKEVWADALSFISQIEGVS</sequence>
<dbReference type="Proteomes" id="UP000245380">
    <property type="component" value="Unassembled WGS sequence"/>
</dbReference>
<dbReference type="AlphaFoldDB" id="A0A2U3D9B8"/>
<feature type="binding site" evidence="2">
    <location>
        <position position="26"/>
    </location>
    <ligand>
        <name>substrate</name>
    </ligand>
</feature>
<dbReference type="EMBL" id="MPDK01000008">
    <property type="protein sequence ID" value="PWI57871.1"/>
    <property type="molecule type" value="Genomic_DNA"/>
</dbReference>
<feature type="domain" description="Serine aminopeptidase S33" evidence="3">
    <location>
        <begin position="20"/>
        <end position="230"/>
    </location>
</feature>
<dbReference type="RefSeq" id="WP_109430410.1">
    <property type="nucleotide sequence ID" value="NZ_MPDK01000008.1"/>
</dbReference>
<name>A0A2U3D9B8_SULT2</name>
<dbReference type="InterPro" id="IPR012354">
    <property type="entry name" value="Esterase_lipase"/>
</dbReference>
<evidence type="ECO:0000259" key="3">
    <source>
        <dbReference type="Pfam" id="PF12146"/>
    </source>
</evidence>
<dbReference type="Gene3D" id="3.40.50.1820">
    <property type="entry name" value="alpha/beta hydrolase"/>
    <property type="match status" value="1"/>
</dbReference>
<proteinExistence type="predicted"/>
<evidence type="ECO:0000256" key="1">
    <source>
        <dbReference type="PIRSR" id="PIRSR017388-1"/>
    </source>
</evidence>
<dbReference type="InterPro" id="IPR022742">
    <property type="entry name" value="Hydrolase_4"/>
</dbReference>